<feature type="region of interest" description="Disordered" evidence="7">
    <location>
        <begin position="1"/>
        <end position="138"/>
    </location>
</feature>
<evidence type="ECO:0000256" key="3">
    <source>
        <dbReference type="ARBA" id="ARBA00023155"/>
    </source>
</evidence>
<dbReference type="Pfam" id="PF00046">
    <property type="entry name" value="Homeodomain"/>
    <property type="match status" value="1"/>
</dbReference>
<dbReference type="PROSITE" id="PS00027">
    <property type="entry name" value="HOMEOBOX_1"/>
    <property type="match status" value="1"/>
</dbReference>
<dbReference type="InterPro" id="IPR050453">
    <property type="entry name" value="LIM_Homeobox_TF"/>
</dbReference>
<sequence length="152" mass="17428">MAFEKGPKPSRKVREQLARETGLSVRVVQVWFQNQRAKMKKERKREMDKQQNTGGGDSVSTSTDSEKKEDGDSTMPKSPQSETSGKSDTVADDEESDDCDEFDEERSDNNKTELFCHDNESEEAQNSGKVQNEQQNPIEKMHNMYQTYFSFV</sequence>
<keyword evidence="3 5" id="KW-0371">Homeobox</keyword>
<evidence type="ECO:0000256" key="6">
    <source>
        <dbReference type="RuleBase" id="RU000682"/>
    </source>
</evidence>
<name>A0A914HSF4_GLORO</name>
<reference evidence="10" key="1">
    <citation type="submission" date="2022-11" db="UniProtKB">
        <authorList>
            <consortium name="WormBaseParasite"/>
        </authorList>
    </citation>
    <scope>IDENTIFICATION</scope>
</reference>
<dbReference type="Proteomes" id="UP000887572">
    <property type="component" value="Unplaced"/>
</dbReference>
<accession>A0A914HSF4</accession>
<keyword evidence="9" id="KW-1185">Reference proteome</keyword>
<dbReference type="InterPro" id="IPR001356">
    <property type="entry name" value="HD"/>
</dbReference>
<dbReference type="PANTHER" id="PTHR24208">
    <property type="entry name" value="LIM/HOMEOBOX PROTEIN LHX"/>
    <property type="match status" value="1"/>
</dbReference>
<evidence type="ECO:0000259" key="8">
    <source>
        <dbReference type="PROSITE" id="PS50071"/>
    </source>
</evidence>
<evidence type="ECO:0000256" key="5">
    <source>
        <dbReference type="PROSITE-ProRule" id="PRU00108"/>
    </source>
</evidence>
<keyword evidence="2 5" id="KW-0238">DNA-binding</keyword>
<dbReference type="InterPro" id="IPR017970">
    <property type="entry name" value="Homeobox_CS"/>
</dbReference>
<dbReference type="PROSITE" id="PS50071">
    <property type="entry name" value="HOMEOBOX_2"/>
    <property type="match status" value="1"/>
</dbReference>
<feature type="compositionally biased region" description="Polar residues" evidence="7">
    <location>
        <begin position="75"/>
        <end position="86"/>
    </location>
</feature>
<comment type="subcellular location">
    <subcellularLocation>
        <location evidence="1 5 6">Nucleus</location>
    </subcellularLocation>
</comment>
<keyword evidence="4 5" id="KW-0539">Nucleus</keyword>
<evidence type="ECO:0000256" key="1">
    <source>
        <dbReference type="ARBA" id="ARBA00004123"/>
    </source>
</evidence>
<protein>
    <submittedName>
        <fullName evidence="10">Homeobox domain-containing protein</fullName>
    </submittedName>
</protein>
<feature type="compositionally biased region" description="Basic and acidic residues" evidence="7">
    <location>
        <begin position="107"/>
        <end position="119"/>
    </location>
</feature>
<feature type="domain" description="Homeobox" evidence="8">
    <location>
        <begin position="1"/>
        <end position="42"/>
    </location>
</feature>
<dbReference type="InterPro" id="IPR009057">
    <property type="entry name" value="Homeodomain-like_sf"/>
</dbReference>
<feature type="compositionally biased region" description="Polar residues" evidence="7">
    <location>
        <begin position="124"/>
        <end position="137"/>
    </location>
</feature>
<evidence type="ECO:0000256" key="2">
    <source>
        <dbReference type="ARBA" id="ARBA00023125"/>
    </source>
</evidence>
<organism evidence="9 10">
    <name type="scientific">Globodera rostochiensis</name>
    <name type="common">Golden nematode worm</name>
    <name type="synonym">Heterodera rostochiensis</name>
    <dbReference type="NCBI Taxonomy" id="31243"/>
    <lineage>
        <taxon>Eukaryota</taxon>
        <taxon>Metazoa</taxon>
        <taxon>Ecdysozoa</taxon>
        <taxon>Nematoda</taxon>
        <taxon>Chromadorea</taxon>
        <taxon>Rhabditida</taxon>
        <taxon>Tylenchina</taxon>
        <taxon>Tylenchomorpha</taxon>
        <taxon>Tylenchoidea</taxon>
        <taxon>Heteroderidae</taxon>
        <taxon>Heteroderinae</taxon>
        <taxon>Globodera</taxon>
    </lineage>
</organism>
<dbReference type="AlphaFoldDB" id="A0A914HSF4"/>
<dbReference type="SUPFAM" id="SSF46689">
    <property type="entry name" value="Homeodomain-like"/>
    <property type="match status" value="1"/>
</dbReference>
<dbReference type="GO" id="GO:0005634">
    <property type="term" value="C:nucleus"/>
    <property type="evidence" value="ECO:0007669"/>
    <property type="project" value="UniProtKB-SubCell"/>
</dbReference>
<dbReference type="GO" id="GO:0000981">
    <property type="term" value="F:DNA-binding transcription factor activity, RNA polymerase II-specific"/>
    <property type="evidence" value="ECO:0007669"/>
    <property type="project" value="InterPro"/>
</dbReference>
<evidence type="ECO:0000256" key="4">
    <source>
        <dbReference type="ARBA" id="ARBA00023242"/>
    </source>
</evidence>
<dbReference type="PANTHER" id="PTHR24208:SF166">
    <property type="entry name" value="LIM HOMEOBOX TRANSCRIPTION FACTOR 1 ALPHA, ISOFORM B"/>
    <property type="match status" value="1"/>
</dbReference>
<dbReference type="WBParaSite" id="Gr19_v10_g4045.t1">
    <property type="protein sequence ID" value="Gr19_v10_g4045.t1"/>
    <property type="gene ID" value="Gr19_v10_g4045"/>
</dbReference>
<evidence type="ECO:0000313" key="9">
    <source>
        <dbReference type="Proteomes" id="UP000887572"/>
    </source>
</evidence>
<dbReference type="SMART" id="SM00389">
    <property type="entry name" value="HOX"/>
    <property type="match status" value="1"/>
</dbReference>
<dbReference type="CDD" id="cd00086">
    <property type="entry name" value="homeodomain"/>
    <property type="match status" value="1"/>
</dbReference>
<dbReference type="GO" id="GO:0030182">
    <property type="term" value="P:neuron differentiation"/>
    <property type="evidence" value="ECO:0007669"/>
    <property type="project" value="TreeGrafter"/>
</dbReference>
<evidence type="ECO:0000313" key="10">
    <source>
        <dbReference type="WBParaSite" id="Gr19_v10_g4045.t1"/>
    </source>
</evidence>
<dbReference type="GO" id="GO:0000977">
    <property type="term" value="F:RNA polymerase II transcription regulatory region sequence-specific DNA binding"/>
    <property type="evidence" value="ECO:0007669"/>
    <property type="project" value="TreeGrafter"/>
</dbReference>
<proteinExistence type="predicted"/>
<feature type="DNA-binding region" description="Homeobox" evidence="5">
    <location>
        <begin position="3"/>
        <end position="43"/>
    </location>
</feature>
<dbReference type="Gene3D" id="1.10.10.60">
    <property type="entry name" value="Homeodomain-like"/>
    <property type="match status" value="1"/>
</dbReference>
<feature type="compositionally biased region" description="Acidic residues" evidence="7">
    <location>
        <begin position="90"/>
        <end position="106"/>
    </location>
</feature>
<evidence type="ECO:0000256" key="7">
    <source>
        <dbReference type="SAM" id="MobiDB-lite"/>
    </source>
</evidence>